<dbReference type="PANTHER" id="PTHR33937">
    <property type="entry name" value="IRON-MOLYBDENUM PROTEIN-RELATED-RELATED"/>
    <property type="match status" value="1"/>
</dbReference>
<dbReference type="OrthoDB" id="9797941at2"/>
<dbReference type="KEGG" id="mmob:F6R98_04495"/>
<sequence>MAPHLKIAFATEDMKQINQHFGSAKTFAIYAINQDEHTLVEVAEFGKLEQDGNEDKLASKIALLHDCAAVYCEAIGASAVRQLMASGIQPVKVYRGSLISDLLCDFQNELRSGPSAWVAKALARQAAPDMSRFDRLEAEGWDE</sequence>
<protein>
    <submittedName>
        <fullName evidence="4">Nitrogen fixation protein NifX</fullName>
    </submittedName>
</protein>
<reference evidence="4 5" key="1">
    <citation type="submission" date="2019-09" db="EMBL/GenBank/DDBJ databases">
        <title>Ecophysiology of the spiral-shaped methanotroph Methylospira mobilis as revealed by the complete genome sequence.</title>
        <authorList>
            <person name="Oshkin I.Y."/>
            <person name="Dedysh S.N."/>
            <person name="Miroshnikov K."/>
            <person name="Danilova O.V."/>
            <person name="Hakobyan A."/>
            <person name="Liesack W."/>
        </authorList>
    </citation>
    <scope>NUCLEOTIDE SEQUENCE [LARGE SCALE GENOMIC DNA]</scope>
    <source>
        <strain evidence="4 5">Shm1</strain>
    </source>
</reference>
<organism evidence="4 5">
    <name type="scientific">Candidatus Methylospira mobilis</name>
    <dbReference type="NCBI Taxonomy" id="1808979"/>
    <lineage>
        <taxon>Bacteria</taxon>
        <taxon>Pseudomonadati</taxon>
        <taxon>Pseudomonadota</taxon>
        <taxon>Gammaproteobacteria</taxon>
        <taxon>Methylococcales</taxon>
        <taxon>Methylococcaceae</taxon>
        <taxon>Candidatus Methylospira</taxon>
    </lineage>
</organism>
<keyword evidence="2" id="KW-0535">Nitrogen fixation</keyword>
<evidence type="ECO:0000256" key="2">
    <source>
        <dbReference type="ARBA" id="ARBA00023231"/>
    </source>
</evidence>
<evidence type="ECO:0000256" key="1">
    <source>
        <dbReference type="ARBA" id="ARBA00010285"/>
    </source>
</evidence>
<name>A0A5Q0BDV1_9GAMM</name>
<accession>A0A5Q0BDV1</accession>
<dbReference type="InterPro" id="IPR013480">
    <property type="entry name" value="NifX"/>
</dbReference>
<dbReference type="AlphaFoldDB" id="A0A5Q0BDV1"/>
<dbReference type="GO" id="GO:0009399">
    <property type="term" value="P:nitrogen fixation"/>
    <property type="evidence" value="ECO:0007669"/>
    <property type="project" value="InterPro"/>
</dbReference>
<feature type="domain" description="Dinitrogenase iron-molybdenum cofactor biosynthesis" evidence="3">
    <location>
        <begin position="15"/>
        <end position="107"/>
    </location>
</feature>
<comment type="similarity">
    <text evidence="1">Belongs to the NifX/NifY family.</text>
</comment>
<evidence type="ECO:0000313" key="5">
    <source>
        <dbReference type="Proteomes" id="UP000325755"/>
    </source>
</evidence>
<proteinExistence type="inferred from homology"/>
<dbReference type="Proteomes" id="UP000325755">
    <property type="component" value="Chromosome"/>
</dbReference>
<dbReference type="Gene3D" id="3.30.420.130">
    <property type="entry name" value="Dinitrogenase iron-molybdenum cofactor biosynthesis domain"/>
    <property type="match status" value="1"/>
</dbReference>
<dbReference type="Pfam" id="PF02579">
    <property type="entry name" value="Nitro_FeMo-Co"/>
    <property type="match status" value="1"/>
</dbReference>
<keyword evidence="5" id="KW-1185">Reference proteome</keyword>
<dbReference type="InterPro" id="IPR036105">
    <property type="entry name" value="DiNase_FeMo-co_biosyn_sf"/>
</dbReference>
<dbReference type="CDD" id="cd00853">
    <property type="entry name" value="NifX"/>
    <property type="match status" value="1"/>
</dbReference>
<gene>
    <name evidence="4" type="primary">nifX</name>
    <name evidence="4" type="ORF">F6R98_04495</name>
</gene>
<dbReference type="InterPro" id="IPR034169">
    <property type="entry name" value="NifX-like"/>
</dbReference>
<dbReference type="InterPro" id="IPR003731">
    <property type="entry name" value="Di-Nase_FeMo-co_biosynth"/>
</dbReference>
<dbReference type="InParanoid" id="A0A5Q0BDV1"/>
<evidence type="ECO:0000259" key="3">
    <source>
        <dbReference type="Pfam" id="PF02579"/>
    </source>
</evidence>
<evidence type="ECO:0000313" key="4">
    <source>
        <dbReference type="EMBL" id="QFY41980.1"/>
    </source>
</evidence>
<dbReference type="EMBL" id="CP044205">
    <property type="protein sequence ID" value="QFY41980.1"/>
    <property type="molecule type" value="Genomic_DNA"/>
</dbReference>
<dbReference type="GO" id="GO:0051540">
    <property type="term" value="F:metal cluster binding"/>
    <property type="evidence" value="ECO:0007669"/>
    <property type="project" value="InterPro"/>
</dbReference>
<dbReference type="InterPro" id="IPR051840">
    <property type="entry name" value="NifX/NifY_domain"/>
</dbReference>
<dbReference type="PANTHER" id="PTHR33937:SF1">
    <property type="entry name" value="IRON-MOLIBDENUM COFACTOR PROCESSING PROTEIN"/>
    <property type="match status" value="1"/>
</dbReference>
<dbReference type="SUPFAM" id="SSF53146">
    <property type="entry name" value="Nitrogenase accessory factor-like"/>
    <property type="match status" value="1"/>
</dbReference>
<dbReference type="NCBIfam" id="TIGR02663">
    <property type="entry name" value="nifX"/>
    <property type="match status" value="1"/>
</dbReference>